<organism evidence="4 5">
    <name type="scientific">Sungkyunkwania multivorans</name>
    <dbReference type="NCBI Taxonomy" id="1173618"/>
    <lineage>
        <taxon>Bacteria</taxon>
        <taxon>Pseudomonadati</taxon>
        <taxon>Bacteroidota</taxon>
        <taxon>Flavobacteriia</taxon>
        <taxon>Flavobacteriales</taxon>
        <taxon>Flavobacteriaceae</taxon>
        <taxon>Sungkyunkwania</taxon>
    </lineage>
</organism>
<protein>
    <submittedName>
        <fullName evidence="4">Uncharacterized protein</fullName>
    </submittedName>
</protein>
<keyword evidence="3" id="KW-1133">Transmembrane helix</keyword>
<feature type="transmembrane region" description="Helical" evidence="3">
    <location>
        <begin position="23"/>
        <end position="44"/>
    </location>
</feature>
<evidence type="ECO:0000313" key="4">
    <source>
        <dbReference type="EMBL" id="MFD0863174.1"/>
    </source>
</evidence>
<feature type="transmembrane region" description="Helical" evidence="3">
    <location>
        <begin position="56"/>
        <end position="82"/>
    </location>
</feature>
<feature type="region of interest" description="Disordered" evidence="2">
    <location>
        <begin position="948"/>
        <end position="1008"/>
    </location>
</feature>
<evidence type="ECO:0000256" key="1">
    <source>
        <dbReference type="SAM" id="Coils"/>
    </source>
</evidence>
<evidence type="ECO:0000313" key="5">
    <source>
        <dbReference type="Proteomes" id="UP001596978"/>
    </source>
</evidence>
<dbReference type="PANTHER" id="PTHR45532:SF1">
    <property type="entry name" value="WD REPEAT-CONTAINING PROTEIN 97"/>
    <property type="match status" value="1"/>
</dbReference>
<keyword evidence="5" id="KW-1185">Reference proteome</keyword>
<dbReference type="PANTHER" id="PTHR45532">
    <property type="entry name" value="WD REPEAT-CONTAINING PROTEIN 97"/>
    <property type="match status" value="1"/>
</dbReference>
<comment type="caution">
    <text evidence="4">The sequence shown here is derived from an EMBL/GenBank/DDBJ whole genome shotgun (WGS) entry which is preliminary data.</text>
</comment>
<feature type="region of interest" description="Disordered" evidence="2">
    <location>
        <begin position="660"/>
        <end position="796"/>
    </location>
</feature>
<keyword evidence="1" id="KW-0175">Coiled coil</keyword>
<feature type="compositionally biased region" description="Basic and acidic residues" evidence="2">
    <location>
        <begin position="660"/>
        <end position="752"/>
    </location>
</feature>
<gene>
    <name evidence="4" type="ORF">ACFQ1M_13240</name>
</gene>
<reference evidence="5" key="1">
    <citation type="journal article" date="2019" name="Int. J. Syst. Evol. Microbiol.">
        <title>The Global Catalogue of Microorganisms (GCM) 10K type strain sequencing project: providing services to taxonomists for standard genome sequencing and annotation.</title>
        <authorList>
            <consortium name="The Broad Institute Genomics Platform"/>
            <consortium name="The Broad Institute Genome Sequencing Center for Infectious Disease"/>
            <person name="Wu L."/>
            <person name="Ma J."/>
        </authorList>
    </citation>
    <scope>NUCLEOTIDE SEQUENCE [LARGE SCALE GENOMIC DNA]</scope>
    <source>
        <strain evidence="5">CCUG 62952</strain>
    </source>
</reference>
<dbReference type="EMBL" id="JBHTJH010000017">
    <property type="protein sequence ID" value="MFD0863174.1"/>
    <property type="molecule type" value="Genomic_DNA"/>
</dbReference>
<dbReference type="RefSeq" id="WP_386408977.1">
    <property type="nucleotide sequence ID" value="NZ_JBHTJH010000017.1"/>
</dbReference>
<keyword evidence="3" id="KW-0812">Transmembrane</keyword>
<keyword evidence="3" id="KW-0472">Membrane</keyword>
<name>A0ABW3CZC0_9FLAO</name>
<evidence type="ECO:0000256" key="2">
    <source>
        <dbReference type="SAM" id="MobiDB-lite"/>
    </source>
</evidence>
<dbReference type="Proteomes" id="UP001596978">
    <property type="component" value="Unassembled WGS sequence"/>
</dbReference>
<feature type="compositionally biased region" description="Polar residues" evidence="2">
    <location>
        <begin position="1100"/>
        <end position="1109"/>
    </location>
</feature>
<feature type="coiled-coil region" evidence="1">
    <location>
        <begin position="497"/>
        <end position="531"/>
    </location>
</feature>
<proteinExistence type="predicted"/>
<feature type="compositionally biased region" description="Basic and acidic residues" evidence="2">
    <location>
        <begin position="970"/>
        <end position="1001"/>
    </location>
</feature>
<evidence type="ECO:0000256" key="3">
    <source>
        <dbReference type="SAM" id="Phobius"/>
    </source>
</evidence>
<accession>A0ABW3CZC0</accession>
<feature type="transmembrane region" description="Helical" evidence="3">
    <location>
        <begin position="155"/>
        <end position="175"/>
    </location>
</feature>
<feature type="compositionally biased region" description="Basic and acidic residues" evidence="2">
    <location>
        <begin position="1090"/>
        <end position="1099"/>
    </location>
</feature>
<sequence length="1148" mass="133116">MNSFEHVENKLERFIKKYYANQLIRGAILFFAIGLLYFIITLFIEYFLWLEPLARTVLFWCFVLIELTLFVRFVAIPLAHLFKLKKGIDKKMASSMIGAHFPEVNDKLLNVLQLSDSRKQSELLVASIDQKSAELTPIPFNIAINFKKNLTYLKYAFLPLLIILLVYFSGNINWFTDSYERIVNHTTAYEPPAPFRFFVVSDELRAIENTPFYVEVKVVGEALPQNAQIIVDGQRHFLKNSGSGSFSYVFERPKEDMVFSLFANGVNSKDYTIEVVKIPSLVSFEMLLDYPSYTGKKDEVYNSTGNALIPEGTRVTWNLIGQETTGIDMFMGDSIYSFKAEENGFSYSQRIFNSSEYELATSNNELKHYERLGFSLDVVKDQYPQIEVKEAKDSMLVEEKMFYGQVSDDYAVDKLVLVYYPTMNEEKKVSIALDIEKQAIDQFVYAFPNGLEIDEGMSYSLYFEVIDNDVFRKGKKTKSQTFTYRKLTTEEKENELLEQQKETIDSFDDTLKKLKDQKTQLKEISKTQKERNNLNFNDRKQLENFLKRQGEQESMMKKFTEELKENLEQFQKEETKEDEYKKLLKERLERQQKELEKNEELMKELEKLADKMNKDELSQKLEELAKQQQNNERSLEQVLELTKRYYVAQKAEKMQQELAKLAEKQDELSKKEGKENTKEKQDALNQEFKDLQKQMEELKKDNEDLKRPMKIDIDKKSEQEVEKNQREASEELEKIEKEEKNENTSEQEKQESLEQQQNAQKQARTNQKRAAQKLKKMSQQMKQGLPSGGGGDSPQEDAEALRQILDNLVLFSFDQEALLEQFRQMDNSSSGFASKLKKQFELRDLFEHVDDSLFSLSLRQPKISEQVNENITNVYFNIDKSLERLAENQIFQGVGNQQYALTSANELASFLSDVLDNMEASMGSGQGSGSKSRGFQLPDIIQSQDQLNEQMKKGMKQGKDGKPQSSGQGKEGKKDGGEKEGKNGQKGEGDSKGGQEGKNRNDGQGNAESDSEMLFEIYKQQQQLRQALEKQLEDRDGEKVLGKDGQRLVKEMEQIENKLLEQGLTNQVLQQMIQLKHQLLKLENAAFEQGQKEERESETNTKSFTLPQVPQSPSELQYFNQIEILNRQVLPLRQIYKRKVQSYFKDND</sequence>
<feature type="compositionally biased region" description="Basic residues" evidence="2">
    <location>
        <begin position="766"/>
        <end position="776"/>
    </location>
</feature>
<feature type="region of interest" description="Disordered" evidence="2">
    <location>
        <begin position="1089"/>
        <end position="1109"/>
    </location>
</feature>